<feature type="domain" description="DUF11" evidence="2">
    <location>
        <begin position="932"/>
        <end position="1033"/>
    </location>
</feature>
<feature type="domain" description="DUF11" evidence="2">
    <location>
        <begin position="540"/>
        <end position="651"/>
    </location>
</feature>
<feature type="chain" id="PRO_5029001221" evidence="1">
    <location>
        <begin position="27"/>
        <end position="1198"/>
    </location>
</feature>
<comment type="caution">
    <text evidence="3">The sequence shown here is derived from an EMBL/GenBank/DDBJ whole genome shotgun (WGS) entry which is preliminary data.</text>
</comment>
<name>A0A7C9HZ15_9DEIO</name>
<dbReference type="InterPro" id="IPR047589">
    <property type="entry name" value="DUF11_rpt"/>
</dbReference>
<dbReference type="InterPro" id="IPR001434">
    <property type="entry name" value="OmcB-like_DUF11"/>
</dbReference>
<dbReference type="Gene3D" id="2.60.40.740">
    <property type="match status" value="1"/>
</dbReference>
<evidence type="ECO:0000256" key="1">
    <source>
        <dbReference type="SAM" id="SignalP"/>
    </source>
</evidence>
<dbReference type="PANTHER" id="PTHR34819">
    <property type="entry name" value="LARGE CYSTEINE-RICH PERIPLASMIC PROTEIN OMCB"/>
    <property type="match status" value="1"/>
</dbReference>
<keyword evidence="1" id="KW-0732">Signal</keyword>
<dbReference type="PANTHER" id="PTHR34819:SF3">
    <property type="entry name" value="CELL SURFACE PROTEIN"/>
    <property type="match status" value="1"/>
</dbReference>
<dbReference type="EMBL" id="WQLB01000017">
    <property type="protein sequence ID" value="MVN87650.1"/>
    <property type="molecule type" value="Genomic_DNA"/>
</dbReference>
<dbReference type="InterPro" id="IPR051172">
    <property type="entry name" value="Chlamydia_OmcB"/>
</dbReference>
<gene>
    <name evidence="3" type="ORF">GO986_12845</name>
</gene>
<dbReference type="RefSeq" id="WP_157459704.1">
    <property type="nucleotide sequence ID" value="NZ_WQLB01000017.1"/>
</dbReference>
<sequence length="1198" mass="122881">MPLHSLTRALKGGLALALLGSFAAHAQVTATTNTTPTPGTCTVNAPFVQSFNASGALAEVQNHAYRTDAGTVTNTDGTYTLWRDIDHTGNGGYGLYMNIKAFSGNSGGNLGTPGLIYEQKINVPAGSTLAYQNWVRSHSNSDTQLRYVFRDSSGNVLQQVNGAVATTSYTLQTVPGFTSPGSQVTLQIYTLKDGTREDRNALKLDDLKLTCTVPAKPTLTITKSGNGPWTAGQSGATYSLTVKNTGNAATTGTVTVKDLLPTGITATSGSFTTGGWTCSVSGQTVTCTGTPNLAAGASSTLTFGVNVAQSAAGSVTNRASVGGGGDPDPQPDPATCTATAGQCATYTTTVTVPTPAPVTGVCTVNSPFAQTFNASGPLGEVQNHAYRADAGTVTNTDGTYTLWRDIDHTGNGGHAVYMNIKSFEGKNGGTLTTPGLLYEQKINVPAGAELSYQNWVRSHSNTATQLRYVFRDSGGALLRQADGSPVTTDYTLQTVPTFTSPGTQVTLQIYTLKDGTAADTNVLKLDDLKLTCPVPVKPELTITKSNNGPWTAGQSGAVYTLTVKNTSTVPTAGTLTVRDLLPAGVSAPASFTANGWTCVTSGQTVTCTSSAVLAAGASVTIPVAVTLDGGLSGTIVNKASVGGGGDPDPIPDPGTCTTTAGQCATSTTTVTPPTAQPTCQQVYALTNAAGSSNGTEIRVLDVTTNAVGALVAALPDGGTSATLGISTDARRLFTATDDGRLRIYDSLTKAWFSGGVFSDISGRLVRMAVTSTGIGYAMDSGANFWRFETASPYAVTKLGTVTSASSGAPSFYDNGDFFADNAGKLYMVSAVTGASSIDLWLITPASVRAEYLGRLSNPAEGSQYAGIAASPSGIYARDNLGRLVKIDLVGVTYTPVGTSAPGSTDLASCFFPSYAPRLEVVKSVRKVAGTTGDKVQPGDTLEYTIVTRNSGNLPAGGVTFTDALPAGTTYVAGSARVNGFASTVTGGTPTPLTGAAYPFAQPVGICSQAAAACTTQILKIDTTPNALDNEAVVTFRVTVNTPFTLNPAEVRNVALVRYTDGPQTGVPSNEVVTPVFQSKLTVNKTVQNITRGGPVGTTSSGTPGDVLEYCIVTKNEGGLNASNIVFSDTVPANTTFRVNGFAPGQDIKVTTPASTVYYTAAADGDAGVLSGGKVSVQGGSFVLLPGQSVTFCFRAAIQ</sequence>
<accession>A0A7C9HZ15</accession>
<organism evidence="3 4">
    <name type="scientific">Deinococcus arboris</name>
    <dbReference type="NCBI Taxonomy" id="2682977"/>
    <lineage>
        <taxon>Bacteria</taxon>
        <taxon>Thermotogati</taxon>
        <taxon>Deinococcota</taxon>
        <taxon>Deinococci</taxon>
        <taxon>Deinococcales</taxon>
        <taxon>Deinococcaceae</taxon>
        <taxon>Deinococcus</taxon>
    </lineage>
</organism>
<evidence type="ECO:0000313" key="4">
    <source>
        <dbReference type="Proteomes" id="UP000483286"/>
    </source>
</evidence>
<evidence type="ECO:0000259" key="2">
    <source>
        <dbReference type="Pfam" id="PF01345"/>
    </source>
</evidence>
<evidence type="ECO:0000313" key="3">
    <source>
        <dbReference type="EMBL" id="MVN87650.1"/>
    </source>
</evidence>
<feature type="signal peptide" evidence="1">
    <location>
        <begin position="1"/>
        <end position="26"/>
    </location>
</feature>
<keyword evidence="4" id="KW-1185">Reference proteome</keyword>
<proteinExistence type="predicted"/>
<feature type="domain" description="DUF11" evidence="2">
    <location>
        <begin position="219"/>
        <end position="336"/>
    </location>
</feature>
<reference evidence="3 4" key="1">
    <citation type="submission" date="2019-12" db="EMBL/GenBank/DDBJ databases">
        <title>Deinococcus sp. HMF7620 Genome sequencing and assembly.</title>
        <authorList>
            <person name="Kang H."/>
            <person name="Kim H."/>
            <person name="Joh K."/>
        </authorList>
    </citation>
    <scope>NUCLEOTIDE SEQUENCE [LARGE SCALE GENOMIC DNA]</scope>
    <source>
        <strain evidence="3 4">HMF7620</strain>
    </source>
</reference>
<dbReference type="AlphaFoldDB" id="A0A7C9HZ15"/>
<dbReference type="Gene3D" id="2.60.40.10">
    <property type="entry name" value="Immunoglobulins"/>
    <property type="match status" value="1"/>
</dbReference>
<dbReference type="Proteomes" id="UP000483286">
    <property type="component" value="Unassembled WGS sequence"/>
</dbReference>
<dbReference type="NCBIfam" id="TIGR01451">
    <property type="entry name" value="B_ant_repeat"/>
    <property type="match status" value="3"/>
</dbReference>
<dbReference type="Pfam" id="PF01345">
    <property type="entry name" value="DUF11"/>
    <property type="match status" value="3"/>
</dbReference>
<protein>
    <submittedName>
        <fullName evidence="3">DUF11 domain-containing protein</fullName>
    </submittedName>
</protein>
<dbReference type="SUPFAM" id="SSF69322">
    <property type="entry name" value="Tricorn protease domain 2"/>
    <property type="match status" value="1"/>
</dbReference>
<dbReference type="InterPro" id="IPR013783">
    <property type="entry name" value="Ig-like_fold"/>
</dbReference>